<name>A0A399F0H9_9DEIN</name>
<keyword evidence="3" id="KW-0687">Ribonucleoprotein</keyword>
<dbReference type="GO" id="GO:1990904">
    <property type="term" value="C:ribonucleoprotein complex"/>
    <property type="evidence" value="ECO:0007669"/>
    <property type="project" value="UniProtKB-KW"/>
</dbReference>
<organism evidence="4 5">
    <name type="scientific">Calidithermus terrae</name>
    <dbReference type="NCBI Taxonomy" id="1408545"/>
    <lineage>
        <taxon>Bacteria</taxon>
        <taxon>Thermotogati</taxon>
        <taxon>Deinococcota</taxon>
        <taxon>Deinococci</taxon>
        <taxon>Thermales</taxon>
        <taxon>Thermaceae</taxon>
        <taxon>Calidithermus</taxon>
    </lineage>
</organism>
<gene>
    <name evidence="3 4" type="primary">rpsF</name>
    <name evidence="4" type="ORF">Mterra_00754</name>
</gene>
<keyword evidence="3" id="KW-0699">rRNA-binding</keyword>
<proteinExistence type="inferred from homology"/>
<evidence type="ECO:0000313" key="4">
    <source>
        <dbReference type="EMBL" id="RIH89543.1"/>
    </source>
</evidence>
<dbReference type="NCBIfam" id="TIGR00166">
    <property type="entry name" value="S6"/>
    <property type="match status" value="1"/>
</dbReference>
<dbReference type="InterPro" id="IPR014717">
    <property type="entry name" value="Transl_elong_EF1B/ribsomal_bS6"/>
</dbReference>
<keyword evidence="3 4" id="KW-0689">Ribosomal protein</keyword>
<dbReference type="Gene3D" id="3.30.70.60">
    <property type="match status" value="1"/>
</dbReference>
<dbReference type="CDD" id="cd00473">
    <property type="entry name" value="bS6"/>
    <property type="match status" value="1"/>
</dbReference>
<dbReference type="GO" id="GO:0019843">
    <property type="term" value="F:rRNA binding"/>
    <property type="evidence" value="ECO:0007669"/>
    <property type="project" value="UniProtKB-UniRule"/>
</dbReference>
<comment type="function">
    <text evidence="3">Binds together with bS18 to 16S ribosomal RNA.</text>
</comment>
<keyword evidence="3" id="KW-0694">RNA-binding</keyword>
<dbReference type="InterPro" id="IPR020814">
    <property type="entry name" value="Ribosomal_S6_plastid/chlpt"/>
</dbReference>
<dbReference type="SUPFAM" id="SSF54995">
    <property type="entry name" value="Ribosomal protein S6"/>
    <property type="match status" value="1"/>
</dbReference>
<dbReference type="InterPro" id="IPR035980">
    <property type="entry name" value="Ribosomal_bS6_sf"/>
</dbReference>
<evidence type="ECO:0000256" key="2">
    <source>
        <dbReference type="ARBA" id="ARBA00035294"/>
    </source>
</evidence>
<comment type="similarity">
    <text evidence="1 3">Belongs to the bacterial ribosomal protein bS6 family.</text>
</comment>
<evidence type="ECO:0000256" key="3">
    <source>
        <dbReference type="HAMAP-Rule" id="MF_00360"/>
    </source>
</evidence>
<dbReference type="GO" id="GO:0006412">
    <property type="term" value="P:translation"/>
    <property type="evidence" value="ECO:0007669"/>
    <property type="project" value="UniProtKB-UniRule"/>
</dbReference>
<evidence type="ECO:0000256" key="1">
    <source>
        <dbReference type="ARBA" id="ARBA00009512"/>
    </source>
</evidence>
<dbReference type="OrthoDB" id="9812702at2"/>
<dbReference type="RefSeq" id="WP_027892582.1">
    <property type="nucleotide sequence ID" value="NZ_QXDL01000019.1"/>
</dbReference>
<sequence length="100" mass="11660">MPQYDLNLVLNPNLDGAQVALEKDLIQQAITRHGATVKAADEWGQRRMAYPIQKDPEGYVLFYTLEMEGASAQPLEKELRLRDNVRRVLIIRDRPEWRKK</sequence>
<evidence type="ECO:0000313" key="5">
    <source>
        <dbReference type="Proteomes" id="UP000265715"/>
    </source>
</evidence>
<keyword evidence="5" id="KW-1185">Reference proteome</keyword>
<protein>
    <recommendedName>
        <fullName evidence="2 3">Small ribosomal subunit protein bS6</fullName>
    </recommendedName>
</protein>
<dbReference type="GO" id="GO:0005840">
    <property type="term" value="C:ribosome"/>
    <property type="evidence" value="ECO:0007669"/>
    <property type="project" value="UniProtKB-KW"/>
</dbReference>
<dbReference type="Proteomes" id="UP000265715">
    <property type="component" value="Unassembled WGS sequence"/>
</dbReference>
<dbReference type="EMBL" id="QXDL01000019">
    <property type="protein sequence ID" value="RIH89543.1"/>
    <property type="molecule type" value="Genomic_DNA"/>
</dbReference>
<accession>A0A399F0H9</accession>
<dbReference type="InterPro" id="IPR000529">
    <property type="entry name" value="Ribosomal_bS6"/>
</dbReference>
<dbReference type="HAMAP" id="MF_00360">
    <property type="entry name" value="Ribosomal_bS6"/>
    <property type="match status" value="1"/>
</dbReference>
<dbReference type="GO" id="GO:0003735">
    <property type="term" value="F:structural constituent of ribosome"/>
    <property type="evidence" value="ECO:0007669"/>
    <property type="project" value="InterPro"/>
</dbReference>
<reference evidence="4 5" key="1">
    <citation type="submission" date="2018-08" db="EMBL/GenBank/DDBJ databases">
        <title>Meiothermus terrae DSM 26712 genome sequencing project.</title>
        <authorList>
            <person name="Da Costa M.S."/>
            <person name="Albuquerque L."/>
            <person name="Raposo P."/>
            <person name="Froufe H.J.C."/>
            <person name="Barroso C.S."/>
            <person name="Egas C."/>
        </authorList>
    </citation>
    <scope>NUCLEOTIDE SEQUENCE [LARGE SCALE GENOMIC DNA]</scope>
    <source>
        <strain evidence="4 5">DSM 26712</strain>
    </source>
</reference>
<dbReference type="AlphaFoldDB" id="A0A399F0H9"/>
<dbReference type="Pfam" id="PF01250">
    <property type="entry name" value="Ribosomal_S6"/>
    <property type="match status" value="1"/>
</dbReference>
<comment type="caution">
    <text evidence="4">The sequence shown here is derived from an EMBL/GenBank/DDBJ whole genome shotgun (WGS) entry which is preliminary data.</text>
</comment>